<reference evidence="1" key="1">
    <citation type="submission" date="2021-06" db="EMBL/GenBank/DDBJ databases">
        <authorList>
            <person name="Kallberg Y."/>
            <person name="Tangrot J."/>
            <person name="Rosling A."/>
        </authorList>
    </citation>
    <scope>NUCLEOTIDE SEQUENCE</scope>
    <source>
        <strain evidence="1">CL356</strain>
    </source>
</reference>
<comment type="caution">
    <text evidence="1">The sequence shown here is derived from an EMBL/GenBank/DDBJ whole genome shotgun (WGS) entry which is preliminary data.</text>
</comment>
<protein>
    <submittedName>
        <fullName evidence="1">13971_t:CDS:1</fullName>
    </submittedName>
</protein>
<evidence type="ECO:0000313" key="1">
    <source>
        <dbReference type="EMBL" id="CAG8600315.1"/>
    </source>
</evidence>
<dbReference type="EMBL" id="CAJVPT010013946">
    <property type="protein sequence ID" value="CAG8600315.1"/>
    <property type="molecule type" value="Genomic_DNA"/>
</dbReference>
<sequence>VTAWMEKLGVGEYASKFGNKHWKEIIEMGHEDLEMIGINSSRARKIMLDNFWKVKKVLAVKEDYLLQLPKSLLNLTDEEERQLSKEERFKLYYTYIRVDFKLLEDFPAWLKGLKLGRFESNFKGMKWKDIIQLDGDELEQLGIKPNAIRILLLRNFRRIMKVMVI</sequence>
<dbReference type="Proteomes" id="UP000789525">
    <property type="component" value="Unassembled WGS sequence"/>
</dbReference>
<proteinExistence type="predicted"/>
<organism evidence="1 2">
    <name type="scientific">Acaulospora colombiana</name>
    <dbReference type="NCBI Taxonomy" id="27376"/>
    <lineage>
        <taxon>Eukaryota</taxon>
        <taxon>Fungi</taxon>
        <taxon>Fungi incertae sedis</taxon>
        <taxon>Mucoromycota</taxon>
        <taxon>Glomeromycotina</taxon>
        <taxon>Glomeromycetes</taxon>
        <taxon>Diversisporales</taxon>
        <taxon>Acaulosporaceae</taxon>
        <taxon>Acaulospora</taxon>
    </lineage>
</organism>
<keyword evidence="2" id="KW-1185">Reference proteome</keyword>
<evidence type="ECO:0000313" key="2">
    <source>
        <dbReference type="Proteomes" id="UP000789525"/>
    </source>
</evidence>
<gene>
    <name evidence="1" type="ORF">ACOLOM_LOCUS6656</name>
</gene>
<name>A0ACA9MUW7_9GLOM</name>
<accession>A0ACA9MUW7</accession>
<feature type="non-terminal residue" evidence="1">
    <location>
        <position position="1"/>
    </location>
</feature>